<feature type="transmembrane region" description="Helical" evidence="6">
    <location>
        <begin position="187"/>
        <end position="206"/>
    </location>
</feature>
<feature type="transmembrane region" description="Helical" evidence="6">
    <location>
        <begin position="311"/>
        <end position="334"/>
    </location>
</feature>
<feature type="transmembrane region" description="Helical" evidence="6">
    <location>
        <begin position="159"/>
        <end position="181"/>
    </location>
</feature>
<dbReference type="AlphaFoldDB" id="A0AAV9JJJ3"/>
<feature type="transmembrane region" description="Helical" evidence="6">
    <location>
        <begin position="218"/>
        <end position="242"/>
    </location>
</feature>
<feature type="transmembrane region" description="Helical" evidence="6">
    <location>
        <begin position="432"/>
        <end position="455"/>
    </location>
</feature>
<dbReference type="GO" id="GO:0005886">
    <property type="term" value="C:plasma membrane"/>
    <property type="evidence" value="ECO:0007669"/>
    <property type="project" value="TreeGrafter"/>
</dbReference>
<keyword evidence="2 6" id="KW-0812">Transmembrane</keyword>
<feature type="transmembrane region" description="Helical" evidence="6">
    <location>
        <begin position="462"/>
        <end position="484"/>
    </location>
</feature>
<dbReference type="FunFam" id="1.20.1250.20:FF:000318">
    <property type="entry name" value="MFS multidrug transporter, putative"/>
    <property type="match status" value="1"/>
</dbReference>
<evidence type="ECO:0000256" key="5">
    <source>
        <dbReference type="SAM" id="MobiDB-lite"/>
    </source>
</evidence>
<feature type="domain" description="Major facilitator superfamily (MFS) profile" evidence="7">
    <location>
        <begin position="93"/>
        <end position="520"/>
    </location>
</feature>
<dbReference type="InterPro" id="IPR020846">
    <property type="entry name" value="MFS_dom"/>
</dbReference>
<evidence type="ECO:0000313" key="9">
    <source>
        <dbReference type="Proteomes" id="UP001324427"/>
    </source>
</evidence>
<protein>
    <recommendedName>
        <fullName evidence="7">Major facilitator superfamily (MFS) profile domain-containing protein</fullName>
    </recommendedName>
</protein>
<feature type="region of interest" description="Disordered" evidence="5">
    <location>
        <begin position="1"/>
        <end position="31"/>
    </location>
</feature>
<organism evidence="8 9">
    <name type="scientific">Oleoguttula mirabilis</name>
    <dbReference type="NCBI Taxonomy" id="1507867"/>
    <lineage>
        <taxon>Eukaryota</taxon>
        <taxon>Fungi</taxon>
        <taxon>Dikarya</taxon>
        <taxon>Ascomycota</taxon>
        <taxon>Pezizomycotina</taxon>
        <taxon>Dothideomycetes</taxon>
        <taxon>Dothideomycetidae</taxon>
        <taxon>Mycosphaerellales</taxon>
        <taxon>Teratosphaeriaceae</taxon>
        <taxon>Oleoguttula</taxon>
    </lineage>
</organism>
<gene>
    <name evidence="8" type="ORF">LTR36_002914</name>
</gene>
<feature type="transmembrane region" description="Helical" evidence="6">
    <location>
        <begin position="94"/>
        <end position="118"/>
    </location>
</feature>
<sequence length="705" mass="78894">MDDKDETTTQDFAHVQKQRINQSPEPLKEEELNGADLELGPRATYITTGAAAGISQEHRDYLLQRHGTLDLDPIPSMDPADPYNWPTWRKNANLVCVAFHAMMTTFTASAIIPVYEYIAVDLDCSIQTASYLTSLQICILGFAPLFWKPISNRYGRRPVWFVSTIGSLLFNVGCALCHSYSSMAVCRAFNAFFISPAIAIGSGVVVETYFKRQRGKYMGIWTLLVTLGPPAGPFFMGFVGYQTGNYRWIYWILAMVNGLQFICYIFFGPETRYIRQGVRHAGSAFKQEFLTFKRIDPMPLDPWEFLHPLSLVRYASILVPTLAYTIVFGFTSVLLTVEIPQLFVPKFGFNPQQIGLQFLGMIVGSLIGEQLAGRGSDFWMNKRARKMGGDRRPPAEHRLWLSYGGFLLTMVGLLVFGIRLEQAPQGHWNVTPIVGIAIAAAGNQVVTTVIVTYAVDCHTEHAASIGVFVNVIRSTWGFIGPFWFPDMLAGLGPSGSGGVMAGVIFACSWLPIALLHWRGEGWRDRKAAVSAQEAQAEYPNMITSAERLQQALDSFLWDHRLLQQRKAAFENCEHERVAGEQALIFEHAALAVREALVVAQQQTTRNEYLAKGKQYRGSLAVVKYAPSSARFLELPGELRNAIYRYAIVNDNDNPIDAVIDHATAYFPSRDRYPRAFFKASHRQPSLASVCRQPPLREERVPTTLG</sequence>
<dbReference type="SUPFAM" id="SSF103473">
    <property type="entry name" value="MFS general substrate transporter"/>
    <property type="match status" value="1"/>
</dbReference>
<keyword evidence="4 6" id="KW-0472">Membrane</keyword>
<dbReference type="Gene3D" id="1.20.1250.20">
    <property type="entry name" value="MFS general substrate transporter like domains"/>
    <property type="match status" value="1"/>
</dbReference>
<evidence type="ECO:0000256" key="1">
    <source>
        <dbReference type="ARBA" id="ARBA00004141"/>
    </source>
</evidence>
<feature type="transmembrane region" description="Helical" evidence="6">
    <location>
        <begin position="248"/>
        <end position="267"/>
    </location>
</feature>
<dbReference type="InterPro" id="IPR011701">
    <property type="entry name" value="MFS"/>
</dbReference>
<reference evidence="8 9" key="1">
    <citation type="submission" date="2021-11" db="EMBL/GenBank/DDBJ databases">
        <title>Black yeast isolated from Biological Soil Crust.</title>
        <authorList>
            <person name="Kurbessoian T."/>
        </authorList>
    </citation>
    <scope>NUCLEOTIDE SEQUENCE [LARGE SCALE GENOMIC DNA]</scope>
    <source>
        <strain evidence="8 9">CCFEE 5522</strain>
    </source>
</reference>
<dbReference type="PANTHER" id="PTHR23502">
    <property type="entry name" value="MAJOR FACILITATOR SUPERFAMILY"/>
    <property type="match status" value="1"/>
</dbReference>
<keyword evidence="3 6" id="KW-1133">Transmembrane helix</keyword>
<dbReference type="PROSITE" id="PS50850">
    <property type="entry name" value="MFS"/>
    <property type="match status" value="1"/>
</dbReference>
<proteinExistence type="predicted"/>
<evidence type="ECO:0000259" key="7">
    <source>
        <dbReference type="PROSITE" id="PS50850"/>
    </source>
</evidence>
<comment type="subcellular location">
    <subcellularLocation>
        <location evidence="1">Membrane</location>
        <topology evidence="1">Multi-pass membrane protein</topology>
    </subcellularLocation>
</comment>
<feature type="transmembrane region" description="Helical" evidence="6">
    <location>
        <begin position="400"/>
        <end position="420"/>
    </location>
</feature>
<dbReference type="Pfam" id="PF07690">
    <property type="entry name" value="MFS_1"/>
    <property type="match status" value="1"/>
</dbReference>
<dbReference type="GO" id="GO:0022857">
    <property type="term" value="F:transmembrane transporter activity"/>
    <property type="evidence" value="ECO:0007669"/>
    <property type="project" value="InterPro"/>
</dbReference>
<dbReference type="InterPro" id="IPR036259">
    <property type="entry name" value="MFS_trans_sf"/>
</dbReference>
<evidence type="ECO:0000313" key="8">
    <source>
        <dbReference type="EMBL" id="KAK4545564.1"/>
    </source>
</evidence>
<evidence type="ECO:0000256" key="4">
    <source>
        <dbReference type="ARBA" id="ARBA00023136"/>
    </source>
</evidence>
<feature type="transmembrane region" description="Helical" evidence="6">
    <location>
        <begin position="130"/>
        <end position="147"/>
    </location>
</feature>
<feature type="transmembrane region" description="Helical" evidence="6">
    <location>
        <begin position="496"/>
        <end position="517"/>
    </location>
</feature>
<comment type="caution">
    <text evidence="8">The sequence shown here is derived from an EMBL/GenBank/DDBJ whole genome shotgun (WGS) entry which is preliminary data.</text>
</comment>
<dbReference type="EMBL" id="JAVFHQ010000019">
    <property type="protein sequence ID" value="KAK4545564.1"/>
    <property type="molecule type" value="Genomic_DNA"/>
</dbReference>
<dbReference type="Proteomes" id="UP001324427">
    <property type="component" value="Unassembled WGS sequence"/>
</dbReference>
<evidence type="ECO:0000256" key="2">
    <source>
        <dbReference type="ARBA" id="ARBA00022692"/>
    </source>
</evidence>
<accession>A0AAV9JJJ3</accession>
<feature type="transmembrane region" description="Helical" evidence="6">
    <location>
        <begin position="354"/>
        <end position="379"/>
    </location>
</feature>
<evidence type="ECO:0000256" key="6">
    <source>
        <dbReference type="SAM" id="Phobius"/>
    </source>
</evidence>
<keyword evidence="9" id="KW-1185">Reference proteome</keyword>
<dbReference type="PANTHER" id="PTHR23502:SF2">
    <property type="entry name" value="TRANSPORTER, PUTATIVE (AFU_ORTHOLOGUE AFUA_2G08910)-RELATED"/>
    <property type="match status" value="1"/>
</dbReference>
<evidence type="ECO:0000256" key="3">
    <source>
        <dbReference type="ARBA" id="ARBA00022989"/>
    </source>
</evidence>
<name>A0AAV9JJJ3_9PEZI</name>